<proteinExistence type="predicted"/>
<evidence type="ECO:0000256" key="1">
    <source>
        <dbReference type="SAM" id="MobiDB-lite"/>
    </source>
</evidence>
<dbReference type="EMBL" id="JAHZIK010003988">
    <property type="protein sequence ID" value="MBW7462484.1"/>
    <property type="molecule type" value="Genomic_DNA"/>
</dbReference>
<comment type="caution">
    <text evidence="2">The sequence shown here is derived from an EMBL/GenBank/DDBJ whole genome shotgun (WGS) entry which is preliminary data.</text>
</comment>
<evidence type="ECO:0000313" key="2">
    <source>
        <dbReference type="EMBL" id="MBW7462484.1"/>
    </source>
</evidence>
<organism evidence="2 3">
    <name type="scientific">Paenibacillus sepulcri</name>
    <dbReference type="NCBI Taxonomy" id="359917"/>
    <lineage>
        <taxon>Bacteria</taxon>
        <taxon>Bacillati</taxon>
        <taxon>Bacillota</taxon>
        <taxon>Bacilli</taxon>
        <taxon>Bacillales</taxon>
        <taxon>Paenibacillaceae</taxon>
        <taxon>Paenibacillus</taxon>
    </lineage>
</organism>
<dbReference type="Proteomes" id="UP001519887">
    <property type="component" value="Unassembled WGS sequence"/>
</dbReference>
<feature type="region of interest" description="Disordered" evidence="1">
    <location>
        <begin position="1"/>
        <end position="45"/>
    </location>
</feature>
<name>A0ABS7CNH6_9BACL</name>
<reference evidence="2 3" key="1">
    <citation type="submission" date="2021-07" db="EMBL/GenBank/DDBJ databases">
        <title>Paenibacillus radiodurans sp. nov., isolated from the southeastern edge of Tengger Desert.</title>
        <authorList>
            <person name="Zhang G."/>
        </authorList>
    </citation>
    <scope>NUCLEOTIDE SEQUENCE [LARGE SCALE GENOMIC DNA]</scope>
    <source>
        <strain evidence="2 3">CCM 7311</strain>
    </source>
</reference>
<keyword evidence="3" id="KW-1185">Reference proteome</keyword>
<feature type="non-terminal residue" evidence="2">
    <location>
        <position position="74"/>
    </location>
</feature>
<gene>
    <name evidence="2" type="ORF">K0U00_51380</name>
</gene>
<sequence>MSTGTAAVDPDADANQQPITPDPAGRDGKSNASLGAIQEADDDFPLAPPRWRVKLIDGISFTSLQNGSVAEPVW</sequence>
<protein>
    <submittedName>
        <fullName evidence="2">Uncharacterized protein</fullName>
    </submittedName>
</protein>
<accession>A0ABS7CNH6</accession>
<evidence type="ECO:0000313" key="3">
    <source>
        <dbReference type="Proteomes" id="UP001519887"/>
    </source>
</evidence>